<organism evidence="2 3">
    <name type="scientific">Allomyces macrogynus (strain ATCC 38327)</name>
    <name type="common">Allomyces javanicus var. macrogynus</name>
    <dbReference type="NCBI Taxonomy" id="578462"/>
    <lineage>
        <taxon>Eukaryota</taxon>
        <taxon>Fungi</taxon>
        <taxon>Fungi incertae sedis</taxon>
        <taxon>Blastocladiomycota</taxon>
        <taxon>Blastocladiomycetes</taxon>
        <taxon>Blastocladiales</taxon>
        <taxon>Blastocladiaceae</taxon>
        <taxon>Allomyces</taxon>
    </lineage>
</organism>
<reference evidence="2 3" key="1">
    <citation type="submission" date="2009-11" db="EMBL/GenBank/DDBJ databases">
        <title>Annotation of Allomyces macrogynus ATCC 38327.</title>
        <authorList>
            <consortium name="The Broad Institute Genome Sequencing Platform"/>
            <person name="Russ C."/>
            <person name="Cuomo C."/>
            <person name="Burger G."/>
            <person name="Gray M.W."/>
            <person name="Holland P.W.H."/>
            <person name="King N."/>
            <person name="Lang F.B.F."/>
            <person name="Roger A.J."/>
            <person name="Ruiz-Trillo I."/>
            <person name="Young S.K."/>
            <person name="Zeng Q."/>
            <person name="Gargeya S."/>
            <person name="Fitzgerald M."/>
            <person name="Haas B."/>
            <person name="Abouelleil A."/>
            <person name="Alvarado L."/>
            <person name="Arachchi H.M."/>
            <person name="Berlin A."/>
            <person name="Chapman S.B."/>
            <person name="Gearin G."/>
            <person name="Goldberg J."/>
            <person name="Griggs A."/>
            <person name="Gujja S."/>
            <person name="Hansen M."/>
            <person name="Heiman D."/>
            <person name="Howarth C."/>
            <person name="Larimer J."/>
            <person name="Lui A."/>
            <person name="MacDonald P.J.P."/>
            <person name="McCowen C."/>
            <person name="Montmayeur A."/>
            <person name="Murphy C."/>
            <person name="Neiman D."/>
            <person name="Pearson M."/>
            <person name="Priest M."/>
            <person name="Roberts A."/>
            <person name="Saif S."/>
            <person name="Shea T."/>
            <person name="Sisk P."/>
            <person name="Stolte C."/>
            <person name="Sykes S."/>
            <person name="Wortman J."/>
            <person name="Nusbaum C."/>
            <person name="Birren B."/>
        </authorList>
    </citation>
    <scope>NUCLEOTIDE SEQUENCE [LARGE SCALE GENOMIC DNA]</scope>
    <source>
        <strain evidence="2 3">ATCC 38327</strain>
    </source>
</reference>
<protein>
    <submittedName>
        <fullName evidence="2">Uncharacterized protein</fullName>
    </submittedName>
</protein>
<evidence type="ECO:0000313" key="2">
    <source>
        <dbReference type="EMBL" id="KNE73372.1"/>
    </source>
</evidence>
<accession>A0A0L0TF43</accession>
<sequence length="110" mass="12277">MLDIKAVTAAQMHQAFAEQQMQLAQMHQQQLAEQLAAVAAATASAAAPTPAPAEKRAHPNYSEEGTDKASKRARIEEWGGAETRATRQLRLQRQWTMQRLCRRSRRPVSP</sequence>
<evidence type="ECO:0000256" key="1">
    <source>
        <dbReference type="SAM" id="MobiDB-lite"/>
    </source>
</evidence>
<dbReference type="VEuPathDB" id="FungiDB:AMAG_20754"/>
<reference evidence="3" key="2">
    <citation type="submission" date="2009-11" db="EMBL/GenBank/DDBJ databases">
        <title>The Genome Sequence of Allomyces macrogynus strain ATCC 38327.</title>
        <authorList>
            <consortium name="The Broad Institute Genome Sequencing Platform"/>
            <person name="Russ C."/>
            <person name="Cuomo C."/>
            <person name="Shea T."/>
            <person name="Young S.K."/>
            <person name="Zeng Q."/>
            <person name="Koehrsen M."/>
            <person name="Haas B."/>
            <person name="Borodovsky M."/>
            <person name="Guigo R."/>
            <person name="Alvarado L."/>
            <person name="Berlin A."/>
            <person name="Borenstein D."/>
            <person name="Chen Z."/>
            <person name="Engels R."/>
            <person name="Freedman E."/>
            <person name="Gellesch M."/>
            <person name="Goldberg J."/>
            <person name="Griggs A."/>
            <person name="Gujja S."/>
            <person name="Heiman D."/>
            <person name="Hepburn T."/>
            <person name="Howarth C."/>
            <person name="Jen D."/>
            <person name="Larson L."/>
            <person name="Lewis B."/>
            <person name="Mehta T."/>
            <person name="Park D."/>
            <person name="Pearson M."/>
            <person name="Roberts A."/>
            <person name="Saif S."/>
            <person name="Shenoy N."/>
            <person name="Sisk P."/>
            <person name="Stolte C."/>
            <person name="Sykes S."/>
            <person name="Walk T."/>
            <person name="White J."/>
            <person name="Yandava C."/>
            <person name="Burger G."/>
            <person name="Gray M.W."/>
            <person name="Holland P.W.H."/>
            <person name="King N."/>
            <person name="Lang F.B.F."/>
            <person name="Roger A.J."/>
            <person name="Ruiz-Trillo I."/>
            <person name="Lander E."/>
            <person name="Nusbaum C."/>
        </authorList>
    </citation>
    <scope>NUCLEOTIDE SEQUENCE [LARGE SCALE GENOMIC DNA]</scope>
    <source>
        <strain evidence="3">ATCC 38327</strain>
    </source>
</reference>
<evidence type="ECO:0000313" key="3">
    <source>
        <dbReference type="Proteomes" id="UP000054350"/>
    </source>
</evidence>
<keyword evidence="3" id="KW-1185">Reference proteome</keyword>
<gene>
    <name evidence="2" type="ORF">AMAG_20754</name>
</gene>
<feature type="region of interest" description="Disordered" evidence="1">
    <location>
        <begin position="46"/>
        <end position="79"/>
    </location>
</feature>
<proteinExistence type="predicted"/>
<dbReference type="AlphaFoldDB" id="A0A0L0TF43"/>
<feature type="compositionally biased region" description="Basic and acidic residues" evidence="1">
    <location>
        <begin position="65"/>
        <end position="77"/>
    </location>
</feature>
<dbReference type="EMBL" id="GG745397">
    <property type="protein sequence ID" value="KNE73372.1"/>
    <property type="molecule type" value="Genomic_DNA"/>
</dbReference>
<name>A0A0L0TF43_ALLM3</name>
<dbReference type="Proteomes" id="UP000054350">
    <property type="component" value="Unassembled WGS sequence"/>
</dbReference>